<keyword evidence="3" id="KW-1185">Reference proteome</keyword>
<organism evidence="2 3">
    <name type="scientific">Nocardioides jishulii</name>
    <dbReference type="NCBI Taxonomy" id="2575440"/>
    <lineage>
        <taxon>Bacteria</taxon>
        <taxon>Bacillati</taxon>
        <taxon>Actinomycetota</taxon>
        <taxon>Actinomycetes</taxon>
        <taxon>Propionibacteriales</taxon>
        <taxon>Nocardioidaceae</taxon>
        <taxon>Nocardioides</taxon>
    </lineage>
</organism>
<evidence type="ECO:0000313" key="3">
    <source>
        <dbReference type="Proteomes" id="UP000307808"/>
    </source>
</evidence>
<dbReference type="SMART" id="SM00487">
    <property type="entry name" value="DEXDc"/>
    <property type="match status" value="1"/>
</dbReference>
<evidence type="ECO:0000259" key="1">
    <source>
        <dbReference type="PROSITE" id="PS51192"/>
    </source>
</evidence>
<dbReference type="Gene3D" id="3.40.50.300">
    <property type="entry name" value="P-loop containing nucleotide triphosphate hydrolases"/>
    <property type="match status" value="2"/>
</dbReference>
<dbReference type="PROSITE" id="PS51192">
    <property type="entry name" value="HELICASE_ATP_BIND_1"/>
    <property type="match status" value="1"/>
</dbReference>
<keyword evidence="2" id="KW-0347">Helicase</keyword>
<dbReference type="InterPro" id="IPR006935">
    <property type="entry name" value="Helicase/UvrB_N"/>
</dbReference>
<dbReference type="PANTHER" id="PTHR47396:SF2">
    <property type="entry name" value="HELICASE ATP-BINDING DOMAIN-CONTAINING PROTEIN"/>
    <property type="match status" value="1"/>
</dbReference>
<keyword evidence="2" id="KW-0067">ATP-binding</keyword>
<dbReference type="InterPro" id="IPR050742">
    <property type="entry name" value="Helicase_Restrict-Modif_Enz"/>
</dbReference>
<name>A0A4U2YKN5_9ACTN</name>
<dbReference type="GO" id="GO:0005829">
    <property type="term" value="C:cytosol"/>
    <property type="evidence" value="ECO:0007669"/>
    <property type="project" value="TreeGrafter"/>
</dbReference>
<gene>
    <name evidence="2" type="ORF">FC770_10895</name>
</gene>
<sequence>MTGRPDAAPVTSALPPAWPERAAWGTATKLRAWQSEAMNKYFTENPRDFLTVATPGAGKTTFALTVAAELLARRVVERLVIVAPTDHLKTQWAEAAGRAGIPLDPAYSAGQGKTSKDYLGIVVTYAGVAVNPLAMRIRTERFKTLVILDEVHHAGDALSWGDGVREAFDPATRRLALTGTPFRSDINPIPFVTYEPGPDGVPRSRADYSYGYGEALADHVVRPVLFMAYSGEMTWRTSAGDEVAARLGEPLTKDLTQQALRTALDPKGAWMPAVLQAADKRLGEVRRHVPDAGGLVIATDQDSARAYAKLLRSITGEAPVVVLSDEKAASKKIGAFTTSDDRWMVAVRMVSEGVDVPRLAVGVWATTTSTPLFFAQAVGRFVRARKRGETASVFLPSVPNLLGFASEMEVQRDHVLKRRVSDDGDIFAAENDLLAAANASESASSDLDGFAFEALDSNATFDRVLYDGGEFGHAGEVHVGSEEEMDFLGIPGLLEPDQVRDLLHSRQSERAQKQKKDMASKAREAIRATQDAEKLTQHEQLSVLRRELNGLVAAWYHRTGQAHGITHSTLRKQCGGPAAAVATAEQLTERIEKIREWAMKKSS</sequence>
<keyword evidence="2" id="KW-0547">Nucleotide-binding</keyword>
<reference evidence="2 3" key="1">
    <citation type="submission" date="2019-04" db="EMBL/GenBank/DDBJ databases">
        <authorList>
            <person name="Dong K."/>
        </authorList>
    </citation>
    <scope>NUCLEOTIDE SEQUENCE [LARGE SCALE GENOMIC DNA]</scope>
    <source>
        <strain evidence="3">dk3543</strain>
    </source>
</reference>
<dbReference type="GO" id="GO:0003677">
    <property type="term" value="F:DNA binding"/>
    <property type="evidence" value="ECO:0007669"/>
    <property type="project" value="InterPro"/>
</dbReference>
<dbReference type="PANTHER" id="PTHR47396">
    <property type="entry name" value="TYPE I RESTRICTION ENZYME ECOKI R PROTEIN"/>
    <property type="match status" value="1"/>
</dbReference>
<dbReference type="OrthoDB" id="5165890at2"/>
<dbReference type="InterPro" id="IPR027417">
    <property type="entry name" value="P-loop_NTPase"/>
</dbReference>
<proteinExistence type="predicted"/>
<dbReference type="Proteomes" id="UP000307808">
    <property type="component" value="Unassembled WGS sequence"/>
</dbReference>
<keyword evidence="2" id="KW-0378">Hydrolase</keyword>
<dbReference type="GO" id="GO:0016787">
    <property type="term" value="F:hydrolase activity"/>
    <property type="evidence" value="ECO:0007669"/>
    <property type="project" value="InterPro"/>
</dbReference>
<dbReference type="Pfam" id="PF04851">
    <property type="entry name" value="ResIII"/>
    <property type="match status" value="1"/>
</dbReference>
<feature type="domain" description="Helicase ATP-binding" evidence="1">
    <location>
        <begin position="40"/>
        <end position="199"/>
    </location>
</feature>
<dbReference type="AlphaFoldDB" id="A0A4U2YKN5"/>
<evidence type="ECO:0000313" key="2">
    <source>
        <dbReference type="EMBL" id="TKI61324.1"/>
    </source>
</evidence>
<dbReference type="EMBL" id="SZPY01000003">
    <property type="protein sequence ID" value="TKI61324.1"/>
    <property type="molecule type" value="Genomic_DNA"/>
</dbReference>
<accession>A0A4U2YKN5</accession>
<dbReference type="SUPFAM" id="SSF52540">
    <property type="entry name" value="P-loop containing nucleoside triphosphate hydrolases"/>
    <property type="match status" value="2"/>
</dbReference>
<dbReference type="GO" id="GO:0004386">
    <property type="term" value="F:helicase activity"/>
    <property type="evidence" value="ECO:0007669"/>
    <property type="project" value="UniProtKB-KW"/>
</dbReference>
<dbReference type="InterPro" id="IPR014001">
    <property type="entry name" value="Helicase_ATP-bd"/>
</dbReference>
<protein>
    <submittedName>
        <fullName evidence="2">DEAD/DEAH box helicase</fullName>
    </submittedName>
</protein>
<comment type="caution">
    <text evidence="2">The sequence shown here is derived from an EMBL/GenBank/DDBJ whole genome shotgun (WGS) entry which is preliminary data.</text>
</comment>
<dbReference type="GO" id="GO:0005524">
    <property type="term" value="F:ATP binding"/>
    <property type="evidence" value="ECO:0007669"/>
    <property type="project" value="InterPro"/>
</dbReference>